<dbReference type="InterPro" id="IPR046348">
    <property type="entry name" value="SIS_dom_sf"/>
</dbReference>
<reference evidence="7" key="1">
    <citation type="journal article" date="2021" name="PeerJ">
        <title>Extensive microbial diversity within the chicken gut microbiome revealed by metagenomics and culture.</title>
        <authorList>
            <person name="Gilroy R."/>
            <person name="Ravi A."/>
            <person name="Getino M."/>
            <person name="Pursley I."/>
            <person name="Horton D.L."/>
            <person name="Alikhan N.F."/>
            <person name="Baker D."/>
            <person name="Gharbi K."/>
            <person name="Hall N."/>
            <person name="Watson M."/>
            <person name="Adriaenssens E.M."/>
            <person name="Foster-Nyarko E."/>
            <person name="Jarju S."/>
            <person name="Secka A."/>
            <person name="Antonio M."/>
            <person name="Oren A."/>
            <person name="Chaudhuri R.R."/>
            <person name="La Ragione R."/>
            <person name="Hildebrand F."/>
            <person name="Pallen M.J."/>
        </authorList>
    </citation>
    <scope>NUCLEOTIDE SEQUENCE</scope>
    <source>
        <strain evidence="7">ChiGjej1B1-14440</strain>
    </source>
</reference>
<evidence type="ECO:0000313" key="7">
    <source>
        <dbReference type="EMBL" id="HIX82416.1"/>
    </source>
</evidence>
<dbReference type="GO" id="GO:1901135">
    <property type="term" value="P:carbohydrate derivative metabolic process"/>
    <property type="evidence" value="ECO:0007669"/>
    <property type="project" value="InterPro"/>
</dbReference>
<dbReference type="InterPro" id="IPR001347">
    <property type="entry name" value="SIS_dom"/>
</dbReference>
<gene>
    <name evidence="7" type="ORF">H9980_10675</name>
</gene>
<feature type="transmembrane region" description="Helical" evidence="4">
    <location>
        <begin position="113"/>
        <end position="132"/>
    </location>
</feature>
<dbReference type="GO" id="GO:0003700">
    <property type="term" value="F:DNA-binding transcription factor activity"/>
    <property type="evidence" value="ECO:0007669"/>
    <property type="project" value="InterPro"/>
</dbReference>
<dbReference type="GO" id="GO:0003677">
    <property type="term" value="F:DNA binding"/>
    <property type="evidence" value="ECO:0007669"/>
    <property type="project" value="UniProtKB-KW"/>
</dbReference>
<feature type="domain" description="SIS" evidence="6">
    <location>
        <begin position="103"/>
        <end position="238"/>
    </location>
</feature>
<sequence>MITIEQIKQLNDLEYEIYLYLINHSDVVVKAKLSDIAKTLHVSSSMITRVCKKLGFEGFTQFKVQMRYNQEKEVRRQESDSEYLIDFFKKIDNQESKALLQRVAGMMAKSSEILFFGIGLSGAIAEYGAYLFNRRGFKSFYVDDFSHRFNVYDPDTCVVILTVSGETKETNNQIMFIKETGAKVIVISNSVNTTAAKLADENICYYIPSSKDSYFYSSASQVPVVYILETLIKEIEKVGIR</sequence>
<dbReference type="Gene3D" id="3.40.50.10490">
    <property type="entry name" value="Glucose-6-phosphate isomerase like protein, domain 1"/>
    <property type="match status" value="1"/>
</dbReference>
<proteinExistence type="predicted"/>
<keyword evidence="4" id="KW-0472">Membrane</keyword>
<dbReference type="EMBL" id="DXET01000236">
    <property type="protein sequence ID" value="HIX82416.1"/>
    <property type="molecule type" value="Genomic_DNA"/>
</dbReference>
<keyword evidence="1" id="KW-0805">Transcription regulation</keyword>
<evidence type="ECO:0000256" key="4">
    <source>
        <dbReference type="SAM" id="Phobius"/>
    </source>
</evidence>
<reference evidence="7" key="2">
    <citation type="submission" date="2021-04" db="EMBL/GenBank/DDBJ databases">
        <authorList>
            <person name="Gilroy R."/>
        </authorList>
    </citation>
    <scope>NUCLEOTIDE SEQUENCE</scope>
    <source>
        <strain evidence="7">ChiGjej1B1-14440</strain>
    </source>
</reference>
<dbReference type="PROSITE" id="PS51464">
    <property type="entry name" value="SIS"/>
    <property type="match status" value="1"/>
</dbReference>
<dbReference type="SUPFAM" id="SSF46689">
    <property type="entry name" value="Homeodomain-like"/>
    <property type="match status" value="1"/>
</dbReference>
<dbReference type="Gene3D" id="1.10.10.10">
    <property type="entry name" value="Winged helix-like DNA-binding domain superfamily/Winged helix DNA-binding domain"/>
    <property type="match status" value="1"/>
</dbReference>
<keyword evidence="3" id="KW-0804">Transcription</keyword>
<organism evidence="7 8">
    <name type="scientific">Candidatus Erysipelatoclostridium merdavium</name>
    <dbReference type="NCBI Taxonomy" id="2838566"/>
    <lineage>
        <taxon>Bacteria</taxon>
        <taxon>Bacillati</taxon>
        <taxon>Bacillota</taxon>
        <taxon>Erysipelotrichia</taxon>
        <taxon>Erysipelotrichales</taxon>
        <taxon>Erysipelotrichales incertae sedis</taxon>
    </lineage>
</organism>
<name>A0A9D1XNP9_9FIRM</name>
<keyword evidence="4" id="KW-1133">Transmembrane helix</keyword>
<evidence type="ECO:0000259" key="5">
    <source>
        <dbReference type="PROSITE" id="PS51071"/>
    </source>
</evidence>
<evidence type="ECO:0000256" key="3">
    <source>
        <dbReference type="ARBA" id="ARBA00023163"/>
    </source>
</evidence>
<dbReference type="Pfam" id="PF01380">
    <property type="entry name" value="SIS"/>
    <property type="match status" value="1"/>
</dbReference>
<evidence type="ECO:0000256" key="1">
    <source>
        <dbReference type="ARBA" id="ARBA00023015"/>
    </source>
</evidence>
<dbReference type="CDD" id="cd05013">
    <property type="entry name" value="SIS_RpiR"/>
    <property type="match status" value="1"/>
</dbReference>
<evidence type="ECO:0000313" key="8">
    <source>
        <dbReference type="Proteomes" id="UP000886724"/>
    </source>
</evidence>
<keyword evidence="4" id="KW-0812">Transmembrane</keyword>
<keyword evidence="2" id="KW-0238">DNA-binding</keyword>
<dbReference type="InterPro" id="IPR047640">
    <property type="entry name" value="RpiR-like"/>
</dbReference>
<evidence type="ECO:0000259" key="6">
    <source>
        <dbReference type="PROSITE" id="PS51464"/>
    </source>
</evidence>
<dbReference type="PANTHER" id="PTHR30514">
    <property type="entry name" value="GLUCOKINASE"/>
    <property type="match status" value="1"/>
</dbReference>
<dbReference type="AlphaFoldDB" id="A0A9D1XNP9"/>
<dbReference type="SUPFAM" id="SSF53697">
    <property type="entry name" value="SIS domain"/>
    <property type="match status" value="1"/>
</dbReference>
<dbReference type="PROSITE" id="PS51071">
    <property type="entry name" value="HTH_RPIR"/>
    <property type="match status" value="1"/>
</dbReference>
<protein>
    <submittedName>
        <fullName evidence="7">MurR/RpiR family transcriptional regulator</fullName>
    </submittedName>
</protein>
<dbReference type="InterPro" id="IPR036388">
    <property type="entry name" value="WH-like_DNA-bd_sf"/>
</dbReference>
<dbReference type="InterPro" id="IPR035472">
    <property type="entry name" value="RpiR-like_SIS"/>
</dbReference>
<comment type="caution">
    <text evidence="7">The sequence shown here is derived from an EMBL/GenBank/DDBJ whole genome shotgun (WGS) entry which is preliminary data.</text>
</comment>
<dbReference type="InterPro" id="IPR000281">
    <property type="entry name" value="HTH_RpiR"/>
</dbReference>
<accession>A0A9D1XNP9</accession>
<dbReference type="Pfam" id="PF01418">
    <property type="entry name" value="HTH_6"/>
    <property type="match status" value="1"/>
</dbReference>
<evidence type="ECO:0000256" key="2">
    <source>
        <dbReference type="ARBA" id="ARBA00023125"/>
    </source>
</evidence>
<dbReference type="InterPro" id="IPR009057">
    <property type="entry name" value="Homeodomain-like_sf"/>
</dbReference>
<feature type="domain" description="HTH rpiR-type" evidence="5">
    <location>
        <begin position="1"/>
        <end position="73"/>
    </location>
</feature>
<dbReference type="GO" id="GO:0097367">
    <property type="term" value="F:carbohydrate derivative binding"/>
    <property type="evidence" value="ECO:0007669"/>
    <property type="project" value="InterPro"/>
</dbReference>
<dbReference type="PANTHER" id="PTHR30514:SF1">
    <property type="entry name" value="HTH-TYPE TRANSCRIPTIONAL REGULATOR HEXR-RELATED"/>
    <property type="match status" value="1"/>
</dbReference>
<dbReference type="Proteomes" id="UP000886724">
    <property type="component" value="Unassembled WGS sequence"/>
</dbReference>